<comment type="caution">
    <text evidence="2">The sequence shown here is derived from an EMBL/GenBank/DDBJ whole genome shotgun (WGS) entry which is preliminary data.</text>
</comment>
<dbReference type="Pfam" id="PF02498">
    <property type="entry name" value="Bro-N"/>
    <property type="match status" value="1"/>
</dbReference>
<sequence length="293" mass="32253">MTSDPASTSRTMEGMRLTHAPSESPDGIICFNYRGTVLRTATVDGAAWFVASDVATALGYRMASDMTRRLDEDEKGTHQLRTPGGMQAMAVISEAGLYRVALQRQAGYVNDPEARASVKGFQRWVTHEVLPSIRARGGYLTPQAVERALSDPDFIISLATSLKEERAARARAEQQIEADRPHTSLGRAVAVAEGDCLVKAIADVLTQNGIPMSQNQLFAWMRAHEWLCKGPGDMHNRPTKRALDRGWLRTSERVVRMPNGEERPVWTPRVTGVGQAELVTGFIAGKYSLKEES</sequence>
<evidence type="ECO:0000313" key="3">
    <source>
        <dbReference type="Proteomes" id="UP000572528"/>
    </source>
</evidence>
<dbReference type="AlphaFoldDB" id="A0A853EG06"/>
<name>A0A853EG06_9ACTO</name>
<gene>
    <name evidence="2" type="ORF">HZZ05_01830</name>
</gene>
<dbReference type="GO" id="GO:0003677">
    <property type="term" value="F:DNA binding"/>
    <property type="evidence" value="ECO:0007669"/>
    <property type="project" value="InterPro"/>
</dbReference>
<accession>A0A853EG06</accession>
<dbReference type="EMBL" id="JACBXV010000011">
    <property type="protein sequence ID" value="NYS68278.1"/>
    <property type="molecule type" value="Genomic_DNA"/>
</dbReference>
<dbReference type="PANTHER" id="PTHR36180:SF2">
    <property type="entry name" value="BRO FAMILY PROTEIN"/>
    <property type="match status" value="1"/>
</dbReference>
<dbReference type="InterPro" id="IPR003497">
    <property type="entry name" value="BRO_N_domain"/>
</dbReference>
<dbReference type="SMART" id="SM01040">
    <property type="entry name" value="Bro-N"/>
    <property type="match status" value="1"/>
</dbReference>
<feature type="domain" description="Bro-N" evidence="1">
    <location>
        <begin position="19"/>
        <end position="137"/>
    </location>
</feature>
<proteinExistence type="predicted"/>
<evidence type="ECO:0000259" key="1">
    <source>
        <dbReference type="PROSITE" id="PS51750"/>
    </source>
</evidence>
<dbReference type="InterPro" id="IPR005039">
    <property type="entry name" value="Ant_C"/>
</dbReference>
<dbReference type="Pfam" id="PF03374">
    <property type="entry name" value="ANT"/>
    <property type="match status" value="1"/>
</dbReference>
<dbReference type="PANTHER" id="PTHR36180">
    <property type="entry name" value="DNA-BINDING PROTEIN-RELATED-RELATED"/>
    <property type="match status" value="1"/>
</dbReference>
<reference evidence="2 3" key="1">
    <citation type="submission" date="2020-07" db="EMBL/GenBank/DDBJ databases">
        <title>MOT database genomes.</title>
        <authorList>
            <person name="Joseph S."/>
            <person name="Aduse-Opoku J."/>
            <person name="Hashim A."/>
            <person name="Wade W."/>
            <person name="Curtis M."/>
        </authorList>
    </citation>
    <scope>NUCLEOTIDE SEQUENCE [LARGE SCALE GENOMIC DNA]</scope>
    <source>
        <strain evidence="2 3">WMus004</strain>
    </source>
</reference>
<dbReference type="RefSeq" id="WP_179899619.1">
    <property type="nucleotide sequence ID" value="NZ_JACBXV010000011.1"/>
</dbReference>
<dbReference type="PROSITE" id="PS51750">
    <property type="entry name" value="BRO_N"/>
    <property type="match status" value="1"/>
</dbReference>
<organism evidence="2 3">
    <name type="scientific">Actinomyces bowdenii</name>
    <dbReference type="NCBI Taxonomy" id="131109"/>
    <lineage>
        <taxon>Bacteria</taxon>
        <taxon>Bacillati</taxon>
        <taxon>Actinomycetota</taxon>
        <taxon>Actinomycetes</taxon>
        <taxon>Actinomycetales</taxon>
        <taxon>Actinomycetaceae</taxon>
        <taxon>Actinomyces</taxon>
    </lineage>
</organism>
<evidence type="ECO:0000313" key="2">
    <source>
        <dbReference type="EMBL" id="NYS68278.1"/>
    </source>
</evidence>
<protein>
    <submittedName>
        <fullName evidence="2">Phage antirepressor KilAC domain-containing protein</fullName>
    </submittedName>
</protein>
<dbReference type="Proteomes" id="UP000572528">
    <property type="component" value="Unassembled WGS sequence"/>
</dbReference>